<evidence type="ECO:0008006" key="4">
    <source>
        <dbReference type="Google" id="ProtNLM"/>
    </source>
</evidence>
<reference evidence="2 3" key="1">
    <citation type="submission" date="2019-02" db="EMBL/GenBank/DDBJ databases">
        <title>Deep-cultivation of Planctomycetes and their phenomic and genomic characterization uncovers novel biology.</title>
        <authorList>
            <person name="Wiegand S."/>
            <person name="Jogler M."/>
            <person name="Boedeker C."/>
            <person name="Pinto D."/>
            <person name="Vollmers J."/>
            <person name="Rivas-Marin E."/>
            <person name="Kohn T."/>
            <person name="Peeters S.H."/>
            <person name="Heuer A."/>
            <person name="Rast P."/>
            <person name="Oberbeckmann S."/>
            <person name="Bunk B."/>
            <person name="Jeske O."/>
            <person name="Meyerdierks A."/>
            <person name="Storesund J.E."/>
            <person name="Kallscheuer N."/>
            <person name="Luecker S."/>
            <person name="Lage O.M."/>
            <person name="Pohl T."/>
            <person name="Merkel B.J."/>
            <person name="Hornburger P."/>
            <person name="Mueller R.-W."/>
            <person name="Bruemmer F."/>
            <person name="Labrenz M."/>
            <person name="Spormann A.M."/>
            <person name="Op den Camp H."/>
            <person name="Overmann J."/>
            <person name="Amann R."/>
            <person name="Jetten M.S.M."/>
            <person name="Mascher T."/>
            <person name="Medema M.H."/>
            <person name="Devos D.P."/>
            <person name="Kaster A.-K."/>
            <person name="Ovreas L."/>
            <person name="Rohde M."/>
            <person name="Galperin M.Y."/>
            <person name="Jogler C."/>
        </authorList>
    </citation>
    <scope>NUCLEOTIDE SEQUENCE [LARGE SCALE GENOMIC DNA]</scope>
    <source>
        <strain evidence="2 3">Pan189</strain>
    </source>
</reference>
<dbReference type="RefSeq" id="WP_145363587.1">
    <property type="nucleotide sequence ID" value="NZ_CP036268.1"/>
</dbReference>
<protein>
    <recommendedName>
        <fullName evidence="4">LTXXQ motif protein</fullName>
    </recommendedName>
</protein>
<dbReference type="EMBL" id="CP036268">
    <property type="protein sequence ID" value="QDT37478.1"/>
    <property type="molecule type" value="Genomic_DNA"/>
</dbReference>
<accession>A0A517R0S7</accession>
<gene>
    <name evidence="2" type="ORF">Pan189_18580</name>
</gene>
<feature type="compositionally biased region" description="Basic and acidic residues" evidence="1">
    <location>
        <begin position="92"/>
        <end position="108"/>
    </location>
</feature>
<name>A0A517R0S7_9PLAN</name>
<dbReference type="KEGG" id="svp:Pan189_18580"/>
<feature type="region of interest" description="Disordered" evidence="1">
    <location>
        <begin position="92"/>
        <end position="118"/>
    </location>
</feature>
<evidence type="ECO:0000313" key="2">
    <source>
        <dbReference type="EMBL" id="QDT37478.1"/>
    </source>
</evidence>
<keyword evidence="3" id="KW-1185">Reference proteome</keyword>
<dbReference type="OrthoDB" id="214204at2"/>
<dbReference type="AlphaFoldDB" id="A0A517R0S7"/>
<organism evidence="2 3">
    <name type="scientific">Stratiformator vulcanicus</name>
    <dbReference type="NCBI Taxonomy" id="2527980"/>
    <lineage>
        <taxon>Bacteria</taxon>
        <taxon>Pseudomonadati</taxon>
        <taxon>Planctomycetota</taxon>
        <taxon>Planctomycetia</taxon>
        <taxon>Planctomycetales</taxon>
        <taxon>Planctomycetaceae</taxon>
        <taxon>Stratiformator</taxon>
    </lineage>
</organism>
<evidence type="ECO:0000256" key="1">
    <source>
        <dbReference type="SAM" id="MobiDB-lite"/>
    </source>
</evidence>
<evidence type="ECO:0000313" key="3">
    <source>
        <dbReference type="Proteomes" id="UP000317318"/>
    </source>
</evidence>
<sequence>MLRWTILAALVAAAAIPVCMAEEVKLRRRLPDHFVKIGIGLEQREQIYDIQDKYEKQIYQLEKQIAELKSKQSTEILGLLTERQKTQLAKYMKEEAEAESARNERTGEEPEFEAGGSN</sequence>
<proteinExistence type="predicted"/>
<dbReference type="Proteomes" id="UP000317318">
    <property type="component" value="Chromosome"/>
</dbReference>